<gene>
    <name evidence="1" type="ORF">BP5796_12137</name>
</gene>
<reference evidence="1 2" key="1">
    <citation type="journal article" date="2018" name="IMA Fungus">
        <title>IMA Genome-F 9: Draft genome sequence of Annulohypoxylon stygium, Aspergillus mulundensis, Berkeleyomyces basicola (syn. Thielaviopsis basicola), Ceratocystis smalleyi, two Cercospora beticola strains, Coleophoma cylindrospora, Fusarium fracticaudum, Phialophora cf. hyalina, and Morchella septimelata.</title>
        <authorList>
            <person name="Wingfield B.D."/>
            <person name="Bills G.F."/>
            <person name="Dong Y."/>
            <person name="Huang W."/>
            <person name="Nel W.J."/>
            <person name="Swalarsk-Parry B.S."/>
            <person name="Vaghefi N."/>
            <person name="Wilken P.M."/>
            <person name="An Z."/>
            <person name="de Beer Z.W."/>
            <person name="De Vos L."/>
            <person name="Chen L."/>
            <person name="Duong T.A."/>
            <person name="Gao Y."/>
            <person name="Hammerbacher A."/>
            <person name="Kikkert J.R."/>
            <person name="Li Y."/>
            <person name="Li H."/>
            <person name="Li K."/>
            <person name="Li Q."/>
            <person name="Liu X."/>
            <person name="Ma X."/>
            <person name="Naidoo K."/>
            <person name="Pethybridge S.J."/>
            <person name="Sun J."/>
            <person name="Steenkamp E.T."/>
            <person name="van der Nest M.A."/>
            <person name="van Wyk S."/>
            <person name="Wingfield M.J."/>
            <person name="Xiong C."/>
            <person name="Yue Q."/>
            <person name="Zhang X."/>
        </authorList>
    </citation>
    <scope>NUCLEOTIDE SEQUENCE [LARGE SCALE GENOMIC DNA]</scope>
    <source>
        <strain evidence="1 2">BP5796</strain>
    </source>
</reference>
<name>A0A3D8QBI9_9HELO</name>
<dbReference type="InterPro" id="IPR032710">
    <property type="entry name" value="NTF2-like_dom_sf"/>
</dbReference>
<proteinExistence type="predicted"/>
<keyword evidence="2" id="KW-1185">Reference proteome</keyword>
<protein>
    <recommendedName>
        <fullName evidence="3">SnoaL-like domain-containing protein</fullName>
    </recommendedName>
</protein>
<comment type="caution">
    <text evidence="1">The sequence shown here is derived from an EMBL/GenBank/DDBJ whole genome shotgun (WGS) entry which is preliminary data.</text>
</comment>
<dbReference type="EMBL" id="PDLN01000020">
    <property type="protein sequence ID" value="RDW59213.1"/>
    <property type="molecule type" value="Genomic_DNA"/>
</dbReference>
<dbReference type="Proteomes" id="UP000256328">
    <property type="component" value="Unassembled WGS sequence"/>
</dbReference>
<evidence type="ECO:0000313" key="2">
    <source>
        <dbReference type="Proteomes" id="UP000256328"/>
    </source>
</evidence>
<sequence length="158" mass="17876">MSNLAQAIQKTTEAFLKGYVDAAQAKNPGILSAQATDDCVRYIGPPCFLRSVGAPADLFMTNAQYEADFNKMEFYTFDTHEFYDLTIDAPNRKAAVRSELTGKFIDGKELLRTFVWFLEFTEDGSKIVKIYQHNDSEEGRNFRLTVSAYQEAKDRSGN</sequence>
<evidence type="ECO:0008006" key="3">
    <source>
        <dbReference type="Google" id="ProtNLM"/>
    </source>
</evidence>
<dbReference type="OrthoDB" id="3758478at2759"/>
<organism evidence="1 2">
    <name type="scientific">Coleophoma crateriformis</name>
    <dbReference type="NCBI Taxonomy" id="565419"/>
    <lineage>
        <taxon>Eukaryota</taxon>
        <taxon>Fungi</taxon>
        <taxon>Dikarya</taxon>
        <taxon>Ascomycota</taxon>
        <taxon>Pezizomycotina</taxon>
        <taxon>Leotiomycetes</taxon>
        <taxon>Helotiales</taxon>
        <taxon>Dermateaceae</taxon>
        <taxon>Coleophoma</taxon>
    </lineage>
</organism>
<accession>A0A3D8QBI9</accession>
<evidence type="ECO:0000313" key="1">
    <source>
        <dbReference type="EMBL" id="RDW59213.1"/>
    </source>
</evidence>
<dbReference type="SUPFAM" id="SSF54427">
    <property type="entry name" value="NTF2-like"/>
    <property type="match status" value="1"/>
</dbReference>
<dbReference type="AlphaFoldDB" id="A0A3D8QBI9"/>